<sequence>MSDTFNAIVFDNVDDVKKGRLTELSAADLTDEKVHVDVSYSTVNYKDGLALSEHSQVPIIQKPPLIGGIDLAGTVTESSDSRWQAGDRVLVNGYGLSERHHGGYAQKAHINPDFLIRVPDAISLEQAMAIGTAGYTAMLCVLAIEDHGVKPEDGKVLVTGASGGVGTVAISLLSSLGYDVVASSGRVAENGDFLKGLGASELIERDALSRDSKPVEKETWAAVVDCVGGKTLATAIAQTQYAGIVTMCGLTGGSTIQTTVIPFILRAVRLAGIDSVMAPLDLRQRAWDRLAEILDLNKLAEIYSIEPLAKVPELTDKILQGKVKGRIVIDVNA</sequence>
<dbReference type="Gene3D" id="3.40.50.720">
    <property type="entry name" value="NAD(P)-binding Rossmann-like Domain"/>
    <property type="match status" value="1"/>
</dbReference>
<dbReference type="SUPFAM" id="SSF51735">
    <property type="entry name" value="NAD(P)-binding Rossmann-fold domains"/>
    <property type="match status" value="1"/>
</dbReference>
<gene>
    <name evidence="2" type="ORF">COA71_05135</name>
</gene>
<evidence type="ECO:0000259" key="1">
    <source>
        <dbReference type="SMART" id="SM00829"/>
    </source>
</evidence>
<feature type="domain" description="Enoyl reductase (ER)" evidence="1">
    <location>
        <begin position="19"/>
        <end position="329"/>
    </location>
</feature>
<evidence type="ECO:0000313" key="2">
    <source>
        <dbReference type="EMBL" id="PCJ42880.1"/>
    </source>
</evidence>
<dbReference type="InterPro" id="IPR051397">
    <property type="entry name" value="Zn-ADH-like_protein"/>
</dbReference>
<dbReference type="EMBL" id="NVWI01000002">
    <property type="protein sequence ID" value="PCJ42880.1"/>
    <property type="molecule type" value="Genomic_DNA"/>
</dbReference>
<dbReference type="GO" id="GO:0043957">
    <property type="term" value="F:acryloyl-CoA reductase (NADPH) activity"/>
    <property type="evidence" value="ECO:0007669"/>
    <property type="project" value="TreeGrafter"/>
</dbReference>
<dbReference type="AlphaFoldDB" id="A0A2A5CHF6"/>
<dbReference type="SMART" id="SM00829">
    <property type="entry name" value="PKS_ER"/>
    <property type="match status" value="1"/>
</dbReference>
<proteinExistence type="predicted"/>
<comment type="caution">
    <text evidence="2">The sequence shown here is derived from an EMBL/GenBank/DDBJ whole genome shotgun (WGS) entry which is preliminary data.</text>
</comment>
<dbReference type="Proteomes" id="UP000228987">
    <property type="component" value="Unassembled WGS sequence"/>
</dbReference>
<dbReference type="Gene3D" id="3.90.180.10">
    <property type="entry name" value="Medium-chain alcohol dehydrogenases, catalytic domain"/>
    <property type="match status" value="1"/>
</dbReference>
<dbReference type="Pfam" id="PF08240">
    <property type="entry name" value="ADH_N"/>
    <property type="match status" value="1"/>
</dbReference>
<evidence type="ECO:0000313" key="3">
    <source>
        <dbReference type="Proteomes" id="UP000228987"/>
    </source>
</evidence>
<dbReference type="PANTHER" id="PTHR43677:SF1">
    <property type="entry name" value="ACRYLYL-COA REDUCTASE ACUI-RELATED"/>
    <property type="match status" value="1"/>
</dbReference>
<reference evidence="3" key="1">
    <citation type="submission" date="2017-08" db="EMBL/GenBank/DDBJ databases">
        <title>A dynamic microbial community with high functional redundancy inhabits the cold, oxic subseafloor aquifer.</title>
        <authorList>
            <person name="Tully B.J."/>
            <person name="Wheat C.G."/>
            <person name="Glazer B.T."/>
            <person name="Huber J.A."/>
        </authorList>
    </citation>
    <scope>NUCLEOTIDE SEQUENCE [LARGE SCALE GENOMIC DNA]</scope>
</reference>
<accession>A0A2A5CHF6</accession>
<dbReference type="SUPFAM" id="SSF50129">
    <property type="entry name" value="GroES-like"/>
    <property type="match status" value="1"/>
</dbReference>
<dbReference type="InterPro" id="IPR020843">
    <property type="entry name" value="ER"/>
</dbReference>
<dbReference type="InterPro" id="IPR014188">
    <property type="entry name" value="Acrylyl-CoA_reductase_AcuI"/>
</dbReference>
<dbReference type="InterPro" id="IPR013154">
    <property type="entry name" value="ADH-like_N"/>
</dbReference>
<dbReference type="NCBIfam" id="TIGR02823">
    <property type="entry name" value="oxido_YhdH"/>
    <property type="match status" value="1"/>
</dbReference>
<dbReference type="Pfam" id="PF00107">
    <property type="entry name" value="ADH_zinc_N"/>
    <property type="match status" value="1"/>
</dbReference>
<dbReference type="InterPro" id="IPR013149">
    <property type="entry name" value="ADH-like_C"/>
</dbReference>
<name>A0A2A5CHF6_9GAMM</name>
<dbReference type="InterPro" id="IPR036291">
    <property type="entry name" value="NAD(P)-bd_dom_sf"/>
</dbReference>
<protein>
    <submittedName>
        <fullName evidence="2">Oxidoreductase</fullName>
    </submittedName>
</protein>
<organism evidence="2 3">
    <name type="scientific">SAR86 cluster bacterium</name>
    <dbReference type="NCBI Taxonomy" id="2030880"/>
    <lineage>
        <taxon>Bacteria</taxon>
        <taxon>Pseudomonadati</taxon>
        <taxon>Pseudomonadota</taxon>
        <taxon>Gammaproteobacteria</taxon>
        <taxon>SAR86 cluster</taxon>
    </lineage>
</organism>
<dbReference type="CDD" id="cd08288">
    <property type="entry name" value="MDR_yhdh"/>
    <property type="match status" value="1"/>
</dbReference>
<dbReference type="PANTHER" id="PTHR43677">
    <property type="entry name" value="SHORT-CHAIN DEHYDROGENASE/REDUCTASE"/>
    <property type="match status" value="1"/>
</dbReference>
<dbReference type="InterPro" id="IPR011032">
    <property type="entry name" value="GroES-like_sf"/>
</dbReference>